<evidence type="ECO:0000313" key="3">
    <source>
        <dbReference type="EMBL" id="AMY08793.1"/>
    </source>
</evidence>
<reference evidence="4" key="2">
    <citation type="submission" date="2016-04" db="EMBL/GenBank/DDBJ databases">
        <title>First Complete Genome Sequence of a Subdivision 6 Acidobacterium.</title>
        <authorList>
            <person name="Huang S."/>
            <person name="Vieira S."/>
            <person name="Bunk B."/>
            <person name="Riedel T."/>
            <person name="Sproeer C."/>
            <person name="Overmann J."/>
        </authorList>
    </citation>
    <scope>NUCLEOTIDE SEQUENCE [LARGE SCALE GENOMIC DNA]</scope>
    <source>
        <strain evidence="4">DSM 100886 HEG_-6_39</strain>
    </source>
</reference>
<dbReference type="AlphaFoldDB" id="A0A143PKK8"/>
<dbReference type="InterPro" id="IPR054539">
    <property type="entry name" value="Beta-prop_PDH"/>
</dbReference>
<feature type="chain" id="PRO_5007511542" evidence="1">
    <location>
        <begin position="25"/>
        <end position="410"/>
    </location>
</feature>
<accession>A0A143PKK8</accession>
<dbReference type="InterPro" id="IPR011042">
    <property type="entry name" value="6-blade_b-propeller_TolB-like"/>
</dbReference>
<dbReference type="PANTHER" id="PTHR33546">
    <property type="entry name" value="LARGE, MULTIFUNCTIONAL SECRETED PROTEIN-RELATED"/>
    <property type="match status" value="1"/>
</dbReference>
<dbReference type="PATRIC" id="fig|1813736.3.peg.2098"/>
<feature type="domain" description="Pyrroloquinoline quinone-dependent pyranose dehydrogenase beta-propeller" evidence="2">
    <location>
        <begin position="297"/>
        <end position="407"/>
    </location>
</feature>
<dbReference type="Pfam" id="PF22807">
    <property type="entry name" value="TrAA12"/>
    <property type="match status" value="2"/>
</dbReference>
<reference evidence="3 4" key="1">
    <citation type="journal article" date="2016" name="Genome Announc.">
        <title>First Complete Genome Sequence of a Subdivision 6 Acidobacterium Strain.</title>
        <authorList>
            <person name="Huang S."/>
            <person name="Vieira S."/>
            <person name="Bunk B."/>
            <person name="Riedel T."/>
            <person name="Sproer C."/>
            <person name="Overmann J."/>
        </authorList>
    </citation>
    <scope>NUCLEOTIDE SEQUENCE [LARGE SCALE GENOMIC DNA]</scope>
    <source>
        <strain evidence="4">DSM 100886 HEG_-6_39</strain>
    </source>
</reference>
<dbReference type="EMBL" id="CP015136">
    <property type="protein sequence ID" value="AMY08793.1"/>
    <property type="molecule type" value="Genomic_DNA"/>
</dbReference>
<dbReference type="KEGG" id="abac:LuPra_01998"/>
<evidence type="ECO:0000313" key="4">
    <source>
        <dbReference type="Proteomes" id="UP000076079"/>
    </source>
</evidence>
<dbReference type="RefSeq" id="WP_157898960.1">
    <property type="nucleotide sequence ID" value="NZ_CP015136.1"/>
</dbReference>
<sequence precursor="true">MSLSRLTGLAATAVAGLTLTVALTAQGPAAPKTYKFSAAELATPSEHHQNPAKLVPRPDGASLSLPPGFTATLFASGGFKRPRNVAQAPNGDIFVVDSGPGSVWVLRDADKNGTIEDSERSEFATGLKQPFGIAFTKGAVYVAATDQVVKYPYAAGDQKATAAATTVTPLPNGPTGHWTRTIAFAPDGRSFYVTVGSSDNIAIDPDPLRATVLKFNADGSGRTTVLTGVRNAPGLAFNPATKEAWITVQERGGLGDDLVNDYMAKVVPGRFYGWPYAYLGAHEDPRHAGKMPDLVKKTVVPELLFEPHASAMTLTFYTGKAFPESYRNGAFAALRGSSERVKRTGYKIVYIPFVKGQPTGAYEDFLTGWMLGEDKPEVWGRPVGLAQLQDGSLLVVEDGNGTIWKISYKG</sequence>
<proteinExistence type="predicted"/>
<name>A0A143PKK8_LUTPR</name>
<feature type="domain" description="Pyrroloquinoline quinone-dependent pyranose dehydrogenase beta-propeller" evidence="2">
    <location>
        <begin position="64"/>
        <end position="246"/>
    </location>
</feature>
<keyword evidence="1" id="KW-0732">Signal</keyword>
<dbReference type="PANTHER" id="PTHR33546:SF1">
    <property type="entry name" value="LARGE, MULTIFUNCTIONAL SECRETED PROTEIN"/>
    <property type="match status" value="1"/>
</dbReference>
<evidence type="ECO:0000256" key="1">
    <source>
        <dbReference type="SAM" id="SignalP"/>
    </source>
</evidence>
<dbReference type="STRING" id="1855912.LuPra_01998"/>
<dbReference type="InterPro" id="IPR011041">
    <property type="entry name" value="Quinoprot_gluc/sorb_DH_b-prop"/>
</dbReference>
<dbReference type="Gene3D" id="2.120.10.30">
    <property type="entry name" value="TolB, C-terminal domain"/>
    <property type="match status" value="1"/>
</dbReference>
<protein>
    <submittedName>
        <fullName evidence="3">Putative membrane-bound dehydrogenase domain protein</fullName>
    </submittedName>
</protein>
<evidence type="ECO:0000259" key="2">
    <source>
        <dbReference type="Pfam" id="PF22807"/>
    </source>
</evidence>
<dbReference type="OrthoDB" id="9770043at2"/>
<dbReference type="Proteomes" id="UP000076079">
    <property type="component" value="Chromosome"/>
</dbReference>
<organism evidence="3 4">
    <name type="scientific">Luteitalea pratensis</name>
    <dbReference type="NCBI Taxonomy" id="1855912"/>
    <lineage>
        <taxon>Bacteria</taxon>
        <taxon>Pseudomonadati</taxon>
        <taxon>Acidobacteriota</taxon>
        <taxon>Vicinamibacteria</taxon>
        <taxon>Vicinamibacterales</taxon>
        <taxon>Vicinamibacteraceae</taxon>
        <taxon>Luteitalea</taxon>
    </lineage>
</organism>
<gene>
    <name evidence="3" type="ORF">LuPra_01998</name>
</gene>
<feature type="signal peptide" evidence="1">
    <location>
        <begin position="1"/>
        <end position="24"/>
    </location>
</feature>
<dbReference type="SUPFAM" id="SSF50952">
    <property type="entry name" value="Soluble quinoprotein glucose dehydrogenase"/>
    <property type="match status" value="1"/>
</dbReference>
<keyword evidence="4" id="KW-1185">Reference proteome</keyword>